<evidence type="ECO:0000259" key="1">
    <source>
        <dbReference type="Pfam" id="PF04773"/>
    </source>
</evidence>
<dbReference type="PANTHER" id="PTHR30273">
    <property type="entry name" value="PERIPLASMIC SIGNAL SENSOR AND SIGMA FACTOR ACTIVATOR FECR-RELATED"/>
    <property type="match status" value="1"/>
</dbReference>
<protein>
    <submittedName>
        <fullName evidence="3">Putative iron siderophore sensor protein</fullName>
    </submittedName>
</protein>
<dbReference type="InterPro" id="IPR012373">
    <property type="entry name" value="Ferrdict_sens_TM"/>
</dbReference>
<dbReference type="Proteomes" id="UP000059074">
    <property type="component" value="Unassembled WGS sequence"/>
</dbReference>
<dbReference type="Pfam" id="PF16220">
    <property type="entry name" value="DUF4880"/>
    <property type="match status" value="1"/>
</dbReference>
<dbReference type="PATRIC" id="fig|121290.4.peg.1975"/>
<feature type="domain" description="FecR protein" evidence="1">
    <location>
        <begin position="109"/>
        <end position="199"/>
    </location>
</feature>
<sequence>MGVDREEADYLRIVEEAAAWFAKLNDGKPSSRYRQAFSEWLNSDPRHADAYADIQRLWDSAGEIPVLKEHDKALKTKKVTRRQLGVAAMLLASGALLWRLAPSGPHPDFQTATGQRKTVTLADGTRVELAAQTQIALGFTPETRRVVLLAGEAFFEVAPAPERPFVVDAGSASVRALGTAFAVSREAQDVRVLVTEHAVRLSSGTRNVEITSGHSAAYDGYQISAPEAADMRSDLAWREGRLVFTHAPFGQVAATINRWRTGRLIVVGEELVRQPVTVIAEIDQLDAVIARLGEILPTRIVEVGPWLTLAFPR</sequence>
<dbReference type="Pfam" id="PF04773">
    <property type="entry name" value="FecR"/>
    <property type="match status" value="1"/>
</dbReference>
<gene>
    <name evidence="3" type="ORF">APY04_2662</name>
</gene>
<dbReference type="InterPro" id="IPR032623">
    <property type="entry name" value="FecR_N"/>
</dbReference>
<proteinExistence type="predicted"/>
<name>A0A120CU80_HYPSL</name>
<dbReference type="EMBL" id="LMTR01000075">
    <property type="protein sequence ID" value="KWT65815.1"/>
    <property type="molecule type" value="Genomic_DNA"/>
</dbReference>
<keyword evidence="4" id="KW-1185">Reference proteome</keyword>
<dbReference type="Gene3D" id="2.60.120.1440">
    <property type="match status" value="1"/>
</dbReference>
<dbReference type="OrthoDB" id="636724at2"/>
<accession>A0A120CU80</accession>
<dbReference type="STRING" id="121290.APY04_2662"/>
<reference evidence="3 4" key="1">
    <citation type="submission" date="2015-10" db="EMBL/GenBank/DDBJ databases">
        <title>Transcriptomic analysis of a linuron degrading triple-species bacterial consortium.</title>
        <authorList>
            <person name="Albers P."/>
        </authorList>
    </citation>
    <scope>NUCLEOTIDE SEQUENCE [LARGE SCALE GENOMIC DNA]</scope>
    <source>
        <strain evidence="3 4">WDL6</strain>
    </source>
</reference>
<evidence type="ECO:0000313" key="4">
    <source>
        <dbReference type="Proteomes" id="UP000059074"/>
    </source>
</evidence>
<comment type="caution">
    <text evidence="3">The sequence shown here is derived from an EMBL/GenBank/DDBJ whole genome shotgun (WGS) entry which is preliminary data.</text>
</comment>
<dbReference type="RefSeq" id="WP_068463245.1">
    <property type="nucleotide sequence ID" value="NZ_LMTR01000075.1"/>
</dbReference>
<dbReference type="PANTHER" id="PTHR30273:SF2">
    <property type="entry name" value="PROTEIN FECR"/>
    <property type="match status" value="1"/>
</dbReference>
<evidence type="ECO:0000259" key="2">
    <source>
        <dbReference type="Pfam" id="PF16220"/>
    </source>
</evidence>
<evidence type="ECO:0000313" key="3">
    <source>
        <dbReference type="EMBL" id="KWT65815.1"/>
    </source>
</evidence>
<dbReference type="PIRSF" id="PIRSF018266">
    <property type="entry name" value="FecR"/>
    <property type="match status" value="1"/>
</dbReference>
<dbReference type="AlphaFoldDB" id="A0A120CU80"/>
<dbReference type="GO" id="GO:0016989">
    <property type="term" value="F:sigma factor antagonist activity"/>
    <property type="evidence" value="ECO:0007669"/>
    <property type="project" value="TreeGrafter"/>
</dbReference>
<dbReference type="InterPro" id="IPR006860">
    <property type="entry name" value="FecR"/>
</dbReference>
<organism evidence="3 4">
    <name type="scientific">Hyphomicrobium sulfonivorans</name>
    <dbReference type="NCBI Taxonomy" id="121290"/>
    <lineage>
        <taxon>Bacteria</taxon>
        <taxon>Pseudomonadati</taxon>
        <taxon>Pseudomonadota</taxon>
        <taxon>Alphaproteobacteria</taxon>
        <taxon>Hyphomicrobiales</taxon>
        <taxon>Hyphomicrobiaceae</taxon>
        <taxon>Hyphomicrobium</taxon>
    </lineage>
</organism>
<feature type="domain" description="FecR N-terminal" evidence="2">
    <location>
        <begin position="15"/>
        <end position="57"/>
    </location>
</feature>